<sequence>MLFNTPEFIIFFISVLAIISCIKFRRFQHLFLVGASYFFFYFSNNFLITLLIFSTLLDFYIGKAIFTAKNKKRKKILLISSLAGNLGLLGFFKYADFGISQINNITESLGIPEITSLGLILPIGISFYTFQTISYTVEIYRGKLEPSKSLWEFALFVSFFPQLVAGPILRANHFLPQLREKISNNNITSRLRTITIHDASLRFGISLMAVGFFKKMFFADNIAPMANEIFNVPYGLESFSVMLGAIAFGVQIYCDFSGYSDIAIGAATILGFHIPANFNKPYFAVSPVDFWRRWHISLSTWLRDYLYIPLGGNRKGNSRTYVNLITVMFLGGLWHGASWNFVIWGLMHGVYLAVQKLITNKFPALKNSKFLKTRTGKIISILITQYFIFMTWLAFRVEDFDALSYVLYKYVIWDFATSATLQILSHNIIPITLIIGFFILHYISYKKNIVKSLSEMKITHWTIILFGIMILILFFYDLSPEEFIYFRF</sequence>
<keyword evidence="3" id="KW-1003">Cell membrane</keyword>
<keyword evidence="6 9" id="KW-1133">Transmembrane helix</keyword>
<feature type="transmembrane region" description="Helical" evidence="9">
    <location>
        <begin position="337"/>
        <end position="354"/>
    </location>
</feature>
<organism evidence="10">
    <name type="scientific">uncultured marine thaumarchaeote KM3_39_A11</name>
    <dbReference type="NCBI Taxonomy" id="1456140"/>
    <lineage>
        <taxon>Archaea</taxon>
        <taxon>Nitrososphaerota</taxon>
        <taxon>environmental samples</taxon>
    </lineage>
</organism>
<keyword evidence="8 10" id="KW-0012">Acyltransferase</keyword>
<evidence type="ECO:0000256" key="2">
    <source>
        <dbReference type="ARBA" id="ARBA00010323"/>
    </source>
</evidence>
<evidence type="ECO:0000256" key="9">
    <source>
        <dbReference type="SAM" id="Phobius"/>
    </source>
</evidence>
<dbReference type="InterPro" id="IPR024194">
    <property type="entry name" value="Ac/AlaTfrase_AlgI/DltB"/>
</dbReference>
<dbReference type="GO" id="GO:0042121">
    <property type="term" value="P:alginic acid biosynthetic process"/>
    <property type="evidence" value="ECO:0007669"/>
    <property type="project" value="InterPro"/>
</dbReference>
<feature type="transmembrane region" description="Helical" evidence="9">
    <location>
        <begin position="461"/>
        <end position="478"/>
    </location>
</feature>
<keyword evidence="5 9" id="KW-0812">Transmembrane</keyword>
<feature type="transmembrane region" description="Helical" evidence="9">
    <location>
        <begin position="37"/>
        <end position="56"/>
    </location>
</feature>
<feature type="transmembrane region" description="Helical" evidence="9">
    <location>
        <begin position="76"/>
        <end position="94"/>
    </location>
</feature>
<evidence type="ECO:0000256" key="1">
    <source>
        <dbReference type="ARBA" id="ARBA00004651"/>
    </source>
</evidence>
<dbReference type="PIRSF" id="PIRSF016636">
    <property type="entry name" value="AlgI_DltB"/>
    <property type="match status" value="1"/>
</dbReference>
<evidence type="ECO:0000256" key="6">
    <source>
        <dbReference type="ARBA" id="ARBA00022989"/>
    </source>
</evidence>
<keyword evidence="4 10" id="KW-0808">Transferase</keyword>
<name>A0A075H0R7_9ARCH</name>
<feature type="transmembrane region" description="Helical" evidence="9">
    <location>
        <begin position="375"/>
        <end position="395"/>
    </location>
</feature>
<evidence type="ECO:0000256" key="5">
    <source>
        <dbReference type="ARBA" id="ARBA00022692"/>
    </source>
</evidence>
<dbReference type="Pfam" id="PF03062">
    <property type="entry name" value="MBOAT"/>
    <property type="match status" value="1"/>
</dbReference>
<feature type="transmembrane region" description="Helical" evidence="9">
    <location>
        <begin position="7"/>
        <end position="25"/>
    </location>
</feature>
<dbReference type="InterPro" id="IPR051085">
    <property type="entry name" value="MB_O-acyltransferase"/>
</dbReference>
<dbReference type="PIRSF" id="PIRSF500217">
    <property type="entry name" value="AlgI"/>
    <property type="match status" value="1"/>
</dbReference>
<proteinExistence type="inferred from homology"/>
<dbReference type="EMBL" id="KF900869">
    <property type="protein sequence ID" value="AIF09659.1"/>
    <property type="molecule type" value="Genomic_DNA"/>
</dbReference>
<keyword evidence="7 9" id="KW-0472">Membrane</keyword>
<evidence type="ECO:0000256" key="8">
    <source>
        <dbReference type="ARBA" id="ARBA00023315"/>
    </source>
</evidence>
<evidence type="ECO:0000256" key="4">
    <source>
        <dbReference type="ARBA" id="ARBA00022679"/>
    </source>
</evidence>
<feature type="transmembrane region" description="Helical" evidence="9">
    <location>
        <begin position="114"/>
        <end position="137"/>
    </location>
</feature>
<reference evidence="10" key="1">
    <citation type="journal article" date="2014" name="Genome Biol. Evol.">
        <title>Pangenome evidence for extensive interdomain horizontal transfer affecting lineage core and shell genes in uncultured planktonic thaumarchaeota and euryarchaeota.</title>
        <authorList>
            <person name="Deschamps P."/>
            <person name="Zivanovic Y."/>
            <person name="Moreira D."/>
            <person name="Rodriguez-Valera F."/>
            <person name="Lopez-Garcia P."/>
        </authorList>
    </citation>
    <scope>NUCLEOTIDE SEQUENCE</scope>
</reference>
<dbReference type="InterPro" id="IPR028362">
    <property type="entry name" value="AlgI"/>
</dbReference>
<dbReference type="PANTHER" id="PTHR13285:SF23">
    <property type="entry name" value="TEICHOIC ACID D-ALANYLTRANSFERASE"/>
    <property type="match status" value="1"/>
</dbReference>
<protein>
    <submittedName>
        <fullName evidence="10">Membrane-bound O-acyltransferase</fullName>
    </submittedName>
</protein>
<evidence type="ECO:0000256" key="7">
    <source>
        <dbReference type="ARBA" id="ARBA00023136"/>
    </source>
</evidence>
<dbReference type="InterPro" id="IPR004299">
    <property type="entry name" value="MBOAT_fam"/>
</dbReference>
<evidence type="ECO:0000256" key="3">
    <source>
        <dbReference type="ARBA" id="ARBA00022475"/>
    </source>
</evidence>
<evidence type="ECO:0000313" key="10">
    <source>
        <dbReference type="EMBL" id="AIF09659.1"/>
    </source>
</evidence>
<dbReference type="GO" id="GO:0005886">
    <property type="term" value="C:plasma membrane"/>
    <property type="evidence" value="ECO:0007669"/>
    <property type="project" value="UniProtKB-SubCell"/>
</dbReference>
<feature type="transmembrane region" description="Helical" evidence="9">
    <location>
        <begin position="415"/>
        <end position="440"/>
    </location>
</feature>
<comment type="similarity">
    <text evidence="2">Belongs to the membrane-bound acyltransferase family.</text>
</comment>
<comment type="subcellular location">
    <subcellularLocation>
        <location evidence="1">Cell membrane</location>
        <topology evidence="1">Multi-pass membrane protein</topology>
    </subcellularLocation>
</comment>
<dbReference type="AlphaFoldDB" id="A0A075H0R7"/>
<feature type="transmembrane region" description="Helical" evidence="9">
    <location>
        <begin position="149"/>
        <end position="169"/>
    </location>
</feature>
<accession>A0A075H0R7</accession>
<dbReference type="PANTHER" id="PTHR13285">
    <property type="entry name" value="ACYLTRANSFERASE"/>
    <property type="match status" value="1"/>
</dbReference>
<dbReference type="GO" id="GO:0016746">
    <property type="term" value="F:acyltransferase activity"/>
    <property type="evidence" value="ECO:0007669"/>
    <property type="project" value="UniProtKB-KW"/>
</dbReference>